<feature type="chain" id="PRO_5003527812" evidence="1">
    <location>
        <begin position="30"/>
        <end position="214"/>
    </location>
</feature>
<evidence type="ECO:0000313" key="3">
    <source>
        <dbReference type="Proteomes" id="UP000004959"/>
    </source>
</evidence>
<evidence type="ECO:0000256" key="1">
    <source>
        <dbReference type="SAM" id="SignalP"/>
    </source>
</evidence>
<dbReference type="PATRIC" id="fig|1045004.4.peg.404"/>
<reference evidence="2 3" key="1">
    <citation type="journal article" date="2012" name="PLoS ONE">
        <title>Functional divergence in the genus oenococcus as predicted by genome sequencing of the newly-described species, Oenococcus kitaharae.</title>
        <authorList>
            <person name="Borneman A.R."/>
            <person name="McCarthy J.M."/>
            <person name="Chambers P.J."/>
            <person name="Bartowsky E.J."/>
        </authorList>
    </citation>
    <scope>NUCLEOTIDE SEQUENCE [LARGE SCALE GENOMIC DNA]</scope>
    <source>
        <strain evidence="3">DSM17330</strain>
    </source>
</reference>
<evidence type="ECO:0000313" key="2">
    <source>
        <dbReference type="EMBL" id="EHN58526.1"/>
    </source>
</evidence>
<protein>
    <submittedName>
        <fullName evidence="2">Uncharacterized protein</fullName>
    </submittedName>
</protein>
<gene>
    <name evidence="2" type="ORF">OKIT_0405</name>
</gene>
<organism evidence="2 3">
    <name type="scientific">Oenococcus kitaharae DSM 17330</name>
    <dbReference type="NCBI Taxonomy" id="1045004"/>
    <lineage>
        <taxon>Bacteria</taxon>
        <taxon>Bacillati</taxon>
        <taxon>Bacillota</taxon>
        <taxon>Bacilli</taxon>
        <taxon>Lactobacillales</taxon>
        <taxon>Lactobacillaceae</taxon>
        <taxon>Oenococcus</taxon>
    </lineage>
</organism>
<keyword evidence="3" id="KW-1185">Reference proteome</keyword>
<dbReference type="STRING" id="336988.NT96_05190"/>
<feature type="signal peptide" evidence="1">
    <location>
        <begin position="1"/>
        <end position="29"/>
    </location>
</feature>
<dbReference type="AlphaFoldDB" id="G9WJ77"/>
<comment type="caution">
    <text evidence="2">The sequence shown here is derived from an EMBL/GenBank/DDBJ whole genome shotgun (WGS) entry which is preliminary data.</text>
</comment>
<dbReference type="HOGENOM" id="CLU_1287791_0_0_9"/>
<dbReference type="EMBL" id="AFVZ01000001">
    <property type="protein sequence ID" value="EHN58526.1"/>
    <property type="molecule type" value="Genomic_DNA"/>
</dbReference>
<accession>G9WJ77</accession>
<proteinExistence type="predicted"/>
<dbReference type="Proteomes" id="UP000004959">
    <property type="component" value="Chromosome"/>
</dbReference>
<sequence length="214" mass="22867">MKMKKHSLLASALVAVTLSTSITPLAAFADISSEVIGSTSSQVSDNTLITPSVVKSGFYTEGTHLFVDGVYIGEVPATSVITGSASALSVTAKAASTWTKGKTFHTTLKTYTKQQAAKTLGNGIATTITAALTGPIGAGGGIALDIYGYFRTYYATVYPNHKTPKGKYVSYYYSYKIIGSGEVEYEIHYNFYRNSNYTNLQLSLVEGPVYADLN</sequence>
<name>G9WJ77_9LACO</name>
<keyword evidence="1" id="KW-0732">Signal</keyword>